<comment type="cofactor">
    <cofactor evidence="2">
        <name>a divalent metal cation</name>
        <dbReference type="ChEBI" id="CHEBI:60240"/>
    </cofactor>
</comment>
<dbReference type="PANTHER" id="PTHR12395">
    <property type="entry name" value="DOM-3 RELATED"/>
    <property type="match status" value="1"/>
</dbReference>
<accession>A0A0N5CEQ0</accession>
<dbReference type="EC" id="3.6.1.-" evidence="2"/>
<dbReference type="GO" id="GO:0016787">
    <property type="term" value="F:hydrolase activity"/>
    <property type="evidence" value="ECO:0007669"/>
    <property type="project" value="UniProtKB-KW"/>
</dbReference>
<dbReference type="GO" id="GO:0110155">
    <property type="term" value="P:NAD-cap decapping"/>
    <property type="evidence" value="ECO:0007669"/>
    <property type="project" value="TreeGrafter"/>
</dbReference>
<reference evidence="5" key="1">
    <citation type="submission" date="2017-02" db="UniProtKB">
        <authorList>
            <consortium name="WormBaseParasite"/>
        </authorList>
    </citation>
    <scope>IDENTIFICATION</scope>
</reference>
<dbReference type="AlphaFoldDB" id="A0A0N5CEQ0"/>
<proteinExistence type="inferred from homology"/>
<comment type="similarity">
    <text evidence="1 2">Belongs to the DXO/Dom3Z family.</text>
</comment>
<keyword evidence="2" id="KW-0694">RNA-binding</keyword>
<dbReference type="PANTHER" id="PTHR12395:SF9">
    <property type="entry name" value="DECAPPING AND EXORIBONUCLEASE PROTEIN"/>
    <property type="match status" value="1"/>
</dbReference>
<sequence>MLPNRFQPVKLFAFFCKKDKNGDNFYLFGDQFFPRFDNRSEIINPPLDIKAGFEKYLKKPHLSINICQWDVMVYMNQEIGASLEQITSHSDIVCYRGFLKELALIPLGENSKNTYVAFMFNGIIFIERINSSTCPISKKDIEKEYMKKKLSKICTIPHHKKYPDVNSSVVLEEGYYVAKTRVFKTTNSTIKVMFIGDVDAIDPNNTFTGSSYMKIKVCPGHIMHLLKGSGLHKTWAQSFIAGNEVIAAGIRKKSLVREVKYFNISELESKLPVIPSNIMEFLGKCLENIICACKKYPNKYIIIPEDKVSLRVEEEENVRNINFSRPTQAFLKTFSVKRCNK</sequence>
<name>A0A0N5CEQ0_STREA</name>
<dbReference type="GO" id="GO:0005829">
    <property type="term" value="C:cytosol"/>
    <property type="evidence" value="ECO:0007669"/>
    <property type="project" value="TreeGrafter"/>
</dbReference>
<evidence type="ECO:0000259" key="3">
    <source>
        <dbReference type="Pfam" id="PF08652"/>
    </source>
</evidence>
<dbReference type="InterPro" id="IPR013961">
    <property type="entry name" value="RAI1"/>
</dbReference>
<feature type="domain" description="RAI1-like" evidence="3">
    <location>
        <begin position="26"/>
        <end position="303"/>
    </location>
</feature>
<keyword evidence="4" id="KW-1185">Reference proteome</keyword>
<keyword evidence="2" id="KW-0539">Nucleus</keyword>
<keyword evidence="2" id="KW-0540">Nuclease</keyword>
<dbReference type="Proteomes" id="UP000046392">
    <property type="component" value="Unplaced"/>
</dbReference>
<dbReference type="GO" id="GO:0000956">
    <property type="term" value="P:nuclear-transcribed mRNA catabolic process"/>
    <property type="evidence" value="ECO:0007669"/>
    <property type="project" value="TreeGrafter"/>
</dbReference>
<dbReference type="Pfam" id="PF08652">
    <property type="entry name" value="RAI1"/>
    <property type="match status" value="1"/>
</dbReference>
<dbReference type="GO" id="GO:0046872">
    <property type="term" value="F:metal ion binding"/>
    <property type="evidence" value="ECO:0007669"/>
    <property type="project" value="UniProtKB-KW"/>
</dbReference>
<keyword evidence="2" id="KW-0479">Metal-binding</keyword>
<organism evidence="4 5">
    <name type="scientific">Strongyloides papillosus</name>
    <name type="common">Intestinal threadworm</name>
    <dbReference type="NCBI Taxonomy" id="174720"/>
    <lineage>
        <taxon>Eukaryota</taxon>
        <taxon>Metazoa</taxon>
        <taxon>Ecdysozoa</taxon>
        <taxon>Nematoda</taxon>
        <taxon>Chromadorea</taxon>
        <taxon>Rhabditida</taxon>
        <taxon>Tylenchina</taxon>
        <taxon>Panagrolaimomorpha</taxon>
        <taxon>Strongyloidoidea</taxon>
        <taxon>Strongyloididae</taxon>
        <taxon>Strongyloides</taxon>
    </lineage>
</organism>
<evidence type="ECO:0000313" key="4">
    <source>
        <dbReference type="Proteomes" id="UP000046392"/>
    </source>
</evidence>
<evidence type="ECO:0000256" key="1">
    <source>
        <dbReference type="ARBA" id="ARBA00006562"/>
    </source>
</evidence>
<dbReference type="WBParaSite" id="SPAL_0001633700.1">
    <property type="protein sequence ID" value="SPAL_0001633700.1"/>
    <property type="gene ID" value="SPAL_0001633700"/>
</dbReference>
<dbReference type="InterPro" id="IPR039039">
    <property type="entry name" value="RAI1-like_fam"/>
</dbReference>
<dbReference type="STRING" id="174720.A0A0N5CEQ0"/>
<evidence type="ECO:0000256" key="2">
    <source>
        <dbReference type="RuleBase" id="RU367113"/>
    </source>
</evidence>
<comment type="function">
    <text evidence="2">Decapping enzyme for NAD-capped RNAs: specifically hydrolyzes the nicotinamide adenine dinucleotide (NAD) cap from a subset of RNAs by removing the entire NAD moiety from the 5'-end of an NAD-capped RNA.</text>
</comment>
<dbReference type="GO" id="GO:0005634">
    <property type="term" value="C:nucleus"/>
    <property type="evidence" value="ECO:0007669"/>
    <property type="project" value="UniProtKB-SubCell"/>
</dbReference>
<comment type="subcellular location">
    <subcellularLocation>
        <location evidence="2">Nucleus</location>
    </subcellularLocation>
</comment>
<evidence type="ECO:0000313" key="5">
    <source>
        <dbReference type="WBParaSite" id="SPAL_0001633700.1"/>
    </source>
</evidence>
<keyword evidence="2" id="KW-0547">Nucleotide-binding</keyword>
<dbReference type="GO" id="GO:0003723">
    <property type="term" value="F:RNA binding"/>
    <property type="evidence" value="ECO:0007669"/>
    <property type="project" value="UniProtKB-KW"/>
</dbReference>
<dbReference type="GO" id="GO:0000166">
    <property type="term" value="F:nucleotide binding"/>
    <property type="evidence" value="ECO:0007669"/>
    <property type="project" value="UniProtKB-KW"/>
</dbReference>
<dbReference type="GO" id="GO:0004518">
    <property type="term" value="F:nuclease activity"/>
    <property type="evidence" value="ECO:0007669"/>
    <property type="project" value="UniProtKB-KW"/>
</dbReference>
<keyword evidence="2" id="KW-0378">Hydrolase</keyword>
<protein>
    <recommendedName>
        <fullName evidence="2">Decapping nuclease</fullName>
        <ecNumber evidence="2">3.6.1.-</ecNumber>
    </recommendedName>
</protein>